<dbReference type="GO" id="GO:0003688">
    <property type="term" value="F:DNA replication origin binding"/>
    <property type="evidence" value="ECO:0007669"/>
    <property type="project" value="UniProtKB-UniRule"/>
</dbReference>
<evidence type="ECO:0000259" key="13">
    <source>
        <dbReference type="SMART" id="SM00382"/>
    </source>
</evidence>
<dbReference type="Proteomes" id="UP000463388">
    <property type="component" value="Unassembled WGS sequence"/>
</dbReference>
<dbReference type="PANTHER" id="PTHR30050:SF2">
    <property type="entry name" value="CHROMOSOMAL REPLICATION INITIATOR PROTEIN DNAA"/>
    <property type="match status" value="1"/>
</dbReference>
<dbReference type="InterPro" id="IPR024633">
    <property type="entry name" value="DnaA_N_dom"/>
</dbReference>
<dbReference type="SUPFAM" id="SSF52540">
    <property type="entry name" value="P-loop containing nucleoside triphosphate hydrolases"/>
    <property type="match status" value="1"/>
</dbReference>
<evidence type="ECO:0000313" key="15">
    <source>
        <dbReference type="EMBL" id="MVX60317.1"/>
    </source>
</evidence>
<dbReference type="GO" id="GO:0005737">
    <property type="term" value="C:cytoplasm"/>
    <property type="evidence" value="ECO:0007669"/>
    <property type="project" value="UniProtKB-SubCell"/>
</dbReference>
<keyword evidence="16" id="KW-1185">Reference proteome</keyword>
<dbReference type="PANTHER" id="PTHR30050">
    <property type="entry name" value="CHROMOSOMAL REPLICATION INITIATOR PROTEIN DNAA"/>
    <property type="match status" value="1"/>
</dbReference>
<gene>
    <name evidence="8 15" type="primary">dnaA</name>
    <name evidence="15" type="ORF">GKZ27_02400</name>
</gene>
<dbReference type="InterPro" id="IPR027417">
    <property type="entry name" value="P-loop_NTPase"/>
</dbReference>
<keyword evidence="7 8" id="KW-0238">DNA-binding</keyword>
<dbReference type="GO" id="GO:0005886">
    <property type="term" value="C:plasma membrane"/>
    <property type="evidence" value="ECO:0007669"/>
    <property type="project" value="TreeGrafter"/>
</dbReference>
<dbReference type="AlphaFoldDB" id="A0A6N8JMK9"/>
<dbReference type="HAMAP" id="MF_00377">
    <property type="entry name" value="DnaA_bact"/>
    <property type="match status" value="1"/>
</dbReference>
<dbReference type="CDD" id="cd06571">
    <property type="entry name" value="Bac_DnaA_C"/>
    <property type="match status" value="1"/>
</dbReference>
<feature type="binding site" evidence="8">
    <location>
        <position position="265"/>
    </location>
    <ligand>
        <name>ATP</name>
        <dbReference type="ChEBI" id="CHEBI:30616"/>
    </ligand>
</feature>
<proteinExistence type="inferred from homology"/>
<dbReference type="SMART" id="SM00382">
    <property type="entry name" value="AAA"/>
    <property type="match status" value="1"/>
</dbReference>
<dbReference type="PRINTS" id="PR00051">
    <property type="entry name" value="DNAA"/>
</dbReference>
<evidence type="ECO:0000256" key="6">
    <source>
        <dbReference type="ARBA" id="ARBA00023121"/>
    </source>
</evidence>
<dbReference type="EMBL" id="WSRR01000003">
    <property type="protein sequence ID" value="MVX60317.1"/>
    <property type="molecule type" value="Genomic_DNA"/>
</dbReference>
<evidence type="ECO:0000256" key="1">
    <source>
        <dbReference type="ARBA" id="ARBA00006583"/>
    </source>
</evidence>
<evidence type="ECO:0000256" key="5">
    <source>
        <dbReference type="ARBA" id="ARBA00022840"/>
    </source>
</evidence>
<dbReference type="InterPro" id="IPR038454">
    <property type="entry name" value="DnaA_N_sf"/>
</dbReference>
<evidence type="ECO:0000256" key="10">
    <source>
        <dbReference type="RuleBase" id="RU000577"/>
    </source>
</evidence>
<dbReference type="Gene3D" id="1.10.1750.10">
    <property type="match status" value="1"/>
</dbReference>
<feature type="binding site" evidence="8">
    <location>
        <position position="264"/>
    </location>
    <ligand>
        <name>ATP</name>
        <dbReference type="ChEBI" id="CHEBI:30616"/>
    </ligand>
</feature>
<dbReference type="InterPro" id="IPR001957">
    <property type="entry name" value="Chromosome_initiator_DnaA"/>
</dbReference>
<evidence type="ECO:0000256" key="4">
    <source>
        <dbReference type="ARBA" id="ARBA00022741"/>
    </source>
</evidence>
<dbReference type="Gene3D" id="1.10.8.60">
    <property type="match status" value="1"/>
</dbReference>
<keyword evidence="2 8" id="KW-0963">Cytoplasm</keyword>
<comment type="subcellular location">
    <subcellularLocation>
        <location evidence="8">Cytoplasm</location>
    </subcellularLocation>
</comment>
<evidence type="ECO:0000256" key="11">
    <source>
        <dbReference type="RuleBase" id="RU004227"/>
    </source>
</evidence>
<feature type="domain" description="Chromosomal replication initiator DnaA C-terminal" evidence="14">
    <location>
        <begin position="474"/>
        <end position="542"/>
    </location>
</feature>
<keyword evidence="3 8" id="KW-0235">DNA replication</keyword>
<dbReference type="Gene3D" id="3.40.50.300">
    <property type="entry name" value="P-loop containing nucleotide triphosphate hydrolases"/>
    <property type="match status" value="1"/>
</dbReference>
<comment type="caution">
    <text evidence="15">The sequence shown here is derived from an EMBL/GenBank/DDBJ whole genome shotgun (WGS) entry which is preliminary data.</text>
</comment>
<dbReference type="GO" id="GO:0006270">
    <property type="term" value="P:DNA replication initiation"/>
    <property type="evidence" value="ECO:0007669"/>
    <property type="project" value="UniProtKB-UniRule"/>
</dbReference>
<dbReference type="Pfam" id="PF00308">
    <property type="entry name" value="Bac_DnaA"/>
    <property type="match status" value="1"/>
</dbReference>
<comment type="function">
    <text evidence="8 10">Plays an essential role in the initiation and regulation of chromosomal replication. ATP-DnaA binds to the origin of replication (oriC) to initiate formation of the DNA replication initiation complex once per cell cycle. Binds the DnaA box (a 9 base pair repeat at the origin) and separates the double-stranded (ds)DNA. Forms a right-handed helical filament on oriC DNA; dsDNA binds to the exterior of the filament while single-stranded (ss)DNA is stabiized in the filament's interior. The ATP-DnaA-oriC complex binds and stabilizes one strand of the AT-rich DNA unwinding element (DUE), permitting loading of DNA polymerase. After initiation quickly degrades to an ADP-DnaA complex that is not apt for DNA replication. Binds acidic phospholipids.</text>
</comment>
<reference evidence="15 16" key="1">
    <citation type="submission" date="2019-12" db="EMBL/GenBank/DDBJ databases">
        <title>Microbes associate with the intestines of laboratory mice.</title>
        <authorList>
            <person name="Navarre W."/>
            <person name="Wong E."/>
        </authorList>
    </citation>
    <scope>NUCLEOTIDE SEQUENCE [LARGE SCALE GENOMIC DNA]</scope>
    <source>
        <strain evidence="15 16">NM66_B29</strain>
    </source>
</reference>
<keyword evidence="6 8" id="KW-0446">Lipid-binding</keyword>
<dbReference type="InterPro" id="IPR020591">
    <property type="entry name" value="Chromosome_initiator_DnaA-like"/>
</dbReference>
<comment type="caution">
    <text evidence="8">Lacks conserved residue(s) required for the propagation of feature annotation.</text>
</comment>
<comment type="similarity">
    <text evidence="1 8 11">Belongs to the DnaA family.</text>
</comment>
<evidence type="ECO:0000259" key="14">
    <source>
        <dbReference type="SMART" id="SM00760"/>
    </source>
</evidence>
<evidence type="ECO:0000256" key="2">
    <source>
        <dbReference type="ARBA" id="ARBA00022490"/>
    </source>
</evidence>
<dbReference type="GO" id="GO:0008289">
    <property type="term" value="F:lipid binding"/>
    <property type="evidence" value="ECO:0007669"/>
    <property type="project" value="UniProtKB-KW"/>
</dbReference>
<dbReference type="Pfam" id="PF11638">
    <property type="entry name" value="DnaA_N"/>
    <property type="match status" value="1"/>
</dbReference>
<dbReference type="OrthoDB" id="9807019at2"/>
<comment type="subunit">
    <text evidence="8">Oligomerizes as a right-handed, spiral filament on DNA at oriC.</text>
</comment>
<protein>
    <recommendedName>
        <fullName evidence="8 9">Chromosomal replication initiator protein DnaA</fullName>
    </recommendedName>
</protein>
<sequence length="566" mass="60990">MDSEKLNDRWSAVKAQILGYPDVNAAEISAFFSRLEPQAMSDSFLMLTAGNEFIKTWVEDHYLASIQRALFDMTGTPFAVAIAVDPTQEQRQTAQAGAATAAPSPAAAAPVMAQAAGAAVPLAAPATPATPVTAGAGGGLNPVSAVAAGAEPCQVVEVAAPSTVAPVAAPQPFSGAPATPPSPASVAPAGAIETSEASRAAASPAAGSPMDPAAEQPASTLTFSNFVIGESNQMAYSMANEVAGNPGRPIFNPLFIYGKSGLGKTHLMLAIKNYIDKTQPHLRTVYADSADFVSKYMEASVAHDREKASFKNFKHYYEEADVLLIDDIQYLQNKKQCLDMVFQLFNSLTAQGKQVVLSADRAPKNIDVDDRYSSRFSSGGIVEVRPPDIETKLAIVKRFAEECSRNEGFSQCAIPDDIQMYIAENSSSNIRELLSAVTNVLYRMVFSGQSDMTIEGARVLLENHFSGGMSRNLSAEDIQREVENFFKVSHADLLSAKRSRSIAYPRQIAIYLCRQLLDVPYEDIGRKFNRDHSTAIYAVGAIEEKLKKERDVQEEVETLQKILSEL</sequence>
<dbReference type="GO" id="GO:0005524">
    <property type="term" value="F:ATP binding"/>
    <property type="evidence" value="ECO:0007669"/>
    <property type="project" value="UniProtKB-UniRule"/>
</dbReference>
<dbReference type="RefSeq" id="WP_160344783.1">
    <property type="nucleotide sequence ID" value="NZ_WSRR01000003.1"/>
</dbReference>
<feature type="region of interest" description="Domain IV, binds dsDNA" evidence="8">
    <location>
        <begin position="445"/>
        <end position="566"/>
    </location>
</feature>
<evidence type="ECO:0000256" key="8">
    <source>
        <dbReference type="HAMAP-Rule" id="MF_00377"/>
    </source>
</evidence>
<dbReference type="GO" id="GO:0006275">
    <property type="term" value="P:regulation of DNA replication"/>
    <property type="evidence" value="ECO:0007669"/>
    <property type="project" value="UniProtKB-UniRule"/>
</dbReference>
<feature type="compositionally biased region" description="Low complexity" evidence="12">
    <location>
        <begin position="184"/>
        <end position="214"/>
    </location>
</feature>
<keyword evidence="5 8" id="KW-0067">ATP-binding</keyword>
<dbReference type="Pfam" id="PF08299">
    <property type="entry name" value="Bac_DnaA_C"/>
    <property type="match status" value="1"/>
</dbReference>
<name>A0A6N8JMK9_9ACTN</name>
<feature type="region of interest" description="Disordered" evidence="12">
    <location>
        <begin position="173"/>
        <end position="215"/>
    </location>
</feature>
<comment type="domain">
    <text evidence="8">Domain I is involved in oligomerization and binding regulators, domain II is flexibile and of varying length in different bacteria, domain III forms the AAA+ region, while domain IV binds dsDNA.</text>
</comment>
<feature type="binding site" evidence="8">
    <location>
        <position position="263"/>
    </location>
    <ligand>
        <name>ATP</name>
        <dbReference type="ChEBI" id="CHEBI:30616"/>
    </ligand>
</feature>
<feature type="domain" description="AAA+ ATPase" evidence="13">
    <location>
        <begin position="250"/>
        <end position="388"/>
    </location>
</feature>
<evidence type="ECO:0000313" key="16">
    <source>
        <dbReference type="Proteomes" id="UP000463388"/>
    </source>
</evidence>
<organism evidence="15 16">
    <name type="scientific">Adlercreutzia mucosicola</name>
    <dbReference type="NCBI Taxonomy" id="580026"/>
    <lineage>
        <taxon>Bacteria</taxon>
        <taxon>Bacillati</taxon>
        <taxon>Actinomycetota</taxon>
        <taxon>Coriobacteriia</taxon>
        <taxon>Eggerthellales</taxon>
        <taxon>Eggerthellaceae</taxon>
        <taxon>Adlercreutzia</taxon>
    </lineage>
</organism>
<dbReference type="InterPro" id="IPR010921">
    <property type="entry name" value="Trp_repressor/repl_initiator"/>
</dbReference>
<dbReference type="InterPro" id="IPR013159">
    <property type="entry name" value="DnaA_C"/>
</dbReference>
<keyword evidence="4 8" id="KW-0547">Nucleotide-binding</keyword>
<dbReference type="InterPro" id="IPR003593">
    <property type="entry name" value="AAA+_ATPase"/>
</dbReference>
<dbReference type="InterPro" id="IPR013317">
    <property type="entry name" value="DnaA_dom"/>
</dbReference>
<evidence type="ECO:0000256" key="9">
    <source>
        <dbReference type="NCBIfam" id="TIGR00362"/>
    </source>
</evidence>
<dbReference type="SMART" id="SM00760">
    <property type="entry name" value="Bac_DnaA_C"/>
    <property type="match status" value="1"/>
</dbReference>
<evidence type="ECO:0000256" key="7">
    <source>
        <dbReference type="ARBA" id="ARBA00023125"/>
    </source>
</evidence>
<dbReference type="NCBIfam" id="TIGR00362">
    <property type="entry name" value="DnaA"/>
    <property type="match status" value="1"/>
</dbReference>
<evidence type="ECO:0000256" key="12">
    <source>
        <dbReference type="SAM" id="MobiDB-lite"/>
    </source>
</evidence>
<evidence type="ECO:0000256" key="3">
    <source>
        <dbReference type="ARBA" id="ARBA00022705"/>
    </source>
</evidence>
<dbReference type="Gene3D" id="3.30.300.180">
    <property type="match status" value="1"/>
</dbReference>
<dbReference type="CDD" id="cd00009">
    <property type="entry name" value="AAA"/>
    <property type="match status" value="1"/>
</dbReference>
<dbReference type="SUPFAM" id="SSF48295">
    <property type="entry name" value="TrpR-like"/>
    <property type="match status" value="1"/>
</dbReference>
<feature type="binding site" evidence="8">
    <location>
        <position position="261"/>
    </location>
    <ligand>
        <name>ATP</name>
        <dbReference type="ChEBI" id="CHEBI:30616"/>
    </ligand>
</feature>
<feature type="region of interest" description="Domain I, interacts with DnaA modulators" evidence="8">
    <location>
        <begin position="1"/>
        <end position="160"/>
    </location>
</feature>
<accession>A0A6N8JMK9</accession>